<protein>
    <submittedName>
        <fullName evidence="2">Uncharacterized protein</fullName>
    </submittedName>
</protein>
<evidence type="ECO:0000313" key="2">
    <source>
        <dbReference type="EMBL" id="KAF4436328.1"/>
    </source>
</evidence>
<reference evidence="2 3" key="1">
    <citation type="submission" date="2020-01" db="EMBL/GenBank/DDBJ databases">
        <title>Identification and distribution of gene clusters putatively required for synthesis of sphingolipid metabolism inhibitors in phylogenetically diverse species of the filamentous fungus Fusarium.</title>
        <authorList>
            <person name="Kim H.-S."/>
            <person name="Busman M."/>
            <person name="Brown D.W."/>
            <person name="Divon H."/>
            <person name="Uhlig S."/>
            <person name="Proctor R.H."/>
        </authorList>
    </citation>
    <scope>NUCLEOTIDE SEQUENCE [LARGE SCALE GENOMIC DNA]</scope>
    <source>
        <strain evidence="2 3">NRRL 13308</strain>
    </source>
</reference>
<dbReference type="EMBL" id="JAADJF010000153">
    <property type="protein sequence ID" value="KAF4436328.1"/>
    <property type="molecule type" value="Genomic_DNA"/>
</dbReference>
<gene>
    <name evidence="2" type="ORF">FACUT_6492</name>
</gene>
<feature type="compositionally biased region" description="Polar residues" evidence="1">
    <location>
        <begin position="332"/>
        <end position="343"/>
    </location>
</feature>
<accession>A0A8H4JT45</accession>
<evidence type="ECO:0000256" key="1">
    <source>
        <dbReference type="SAM" id="MobiDB-lite"/>
    </source>
</evidence>
<feature type="compositionally biased region" description="Polar residues" evidence="1">
    <location>
        <begin position="252"/>
        <end position="262"/>
    </location>
</feature>
<comment type="caution">
    <text evidence="2">The sequence shown here is derived from an EMBL/GenBank/DDBJ whole genome shotgun (WGS) entry which is preliminary data.</text>
</comment>
<name>A0A8H4JT45_9HYPO</name>
<sequence length="408" mass="44981">MSSQEHAATPGAVTDINNIMAKIMYQADFLCVHPSDAEISPNPEWKRTLARGLAVDEAGSSTLIEQAQTTLDMATQPWPTPSPPKITVAMQNHRRMVCHQLEAQLIPPEDQDQERFLSEFFVSAPDAEEQAAMERTCAYFGKDPDYRPRHVFYVSTQEDNDDYIRILIRKGLRSGRISDHDLRQFVTERMCMVPFFFTILGPDGSDPGPSARHIMAQVTTSGLVDFTELKSDKSVDGAVEAEVAEPYLEVPNSHNTNCSPYQAQKEVGQSPVSGVLSKEKPDEGDDDRSPVSGEPSEENGGEGDGHISPVGGESSDTLDEDDGHGSDDLDTQNTEPTSCGSETGESDYDAYGRMTLALCKAAVEQSNLVNQRAQKQLQHTLLEISQCDKMSNLKSLAKQMREMEDQMD</sequence>
<evidence type="ECO:0000313" key="3">
    <source>
        <dbReference type="Proteomes" id="UP000536711"/>
    </source>
</evidence>
<keyword evidence="3" id="KW-1185">Reference proteome</keyword>
<dbReference type="AlphaFoldDB" id="A0A8H4JT45"/>
<organism evidence="2 3">
    <name type="scientific">Fusarium acutatum</name>
    <dbReference type="NCBI Taxonomy" id="78861"/>
    <lineage>
        <taxon>Eukaryota</taxon>
        <taxon>Fungi</taxon>
        <taxon>Dikarya</taxon>
        <taxon>Ascomycota</taxon>
        <taxon>Pezizomycotina</taxon>
        <taxon>Sordariomycetes</taxon>
        <taxon>Hypocreomycetidae</taxon>
        <taxon>Hypocreales</taxon>
        <taxon>Nectriaceae</taxon>
        <taxon>Fusarium</taxon>
        <taxon>Fusarium fujikuroi species complex</taxon>
    </lineage>
</organism>
<feature type="region of interest" description="Disordered" evidence="1">
    <location>
        <begin position="246"/>
        <end position="347"/>
    </location>
</feature>
<dbReference type="OrthoDB" id="5099851at2759"/>
<proteinExistence type="predicted"/>
<dbReference type="Proteomes" id="UP000536711">
    <property type="component" value="Unassembled WGS sequence"/>
</dbReference>